<dbReference type="AlphaFoldDB" id="A0A0D1EFM0"/>
<evidence type="ECO:0008006" key="4">
    <source>
        <dbReference type="Google" id="ProtNLM"/>
    </source>
</evidence>
<evidence type="ECO:0000313" key="3">
    <source>
        <dbReference type="Proteomes" id="UP000032232"/>
    </source>
</evidence>
<comment type="caution">
    <text evidence="2">The sequence shown here is derived from an EMBL/GenBank/DDBJ whole genome shotgun (WGS) entry which is preliminary data.</text>
</comment>
<dbReference type="Proteomes" id="UP000032232">
    <property type="component" value="Unassembled WGS sequence"/>
</dbReference>
<dbReference type="PATRIC" id="fig|935700.4.peg.3729"/>
<dbReference type="EMBL" id="JYFE01000068">
    <property type="protein sequence ID" value="KIT14675.1"/>
    <property type="molecule type" value="Genomic_DNA"/>
</dbReference>
<accession>A0A0D1EFM0</accession>
<dbReference type="RefSeq" id="WP_043920374.1">
    <property type="nucleotide sequence ID" value="NZ_FZPF01000013.1"/>
</dbReference>
<evidence type="ECO:0000256" key="1">
    <source>
        <dbReference type="SAM" id="MobiDB-lite"/>
    </source>
</evidence>
<feature type="region of interest" description="Disordered" evidence="1">
    <location>
        <begin position="305"/>
        <end position="328"/>
    </location>
</feature>
<gene>
    <name evidence="2" type="ORF">jaqu_36170</name>
</gene>
<proteinExistence type="predicted"/>
<keyword evidence="3" id="KW-1185">Reference proteome</keyword>
<name>A0A0D1EFM0_9RHOB</name>
<sequence length="328" mass="35543">MGLFRRGSTTVAESVPRATPVPDGVRLSAFVILDEPLQFRVRHLIVALREDFPELTWHEEDETAAEDFDSEEQVDASVLCGAAAGSVRINNKPGFDFRPDQRLLSVNQVERPTAERLARAASYLNVAIEVPPGDPAALHEAARYLAATVAVLARMPIAAAVVWHEAARVVPARRWVKWAKEVRQGSLPWLGMSLLLAAPDPVGSDTVTVRTQGFATFSGAEVELRQAPMDIAAAKSLALTAGVMCSELGHDFRDGDTMSGPAGPEDEAAFTIRYIPAARHATGAAHRVLIHRDSPFDHVAAFGPMKSGPGAQHDREDGGWLKRQLRRA</sequence>
<reference evidence="2 3" key="1">
    <citation type="submission" date="2015-02" db="EMBL/GenBank/DDBJ databases">
        <title>Genome Sequence of Jannaschia aquimarina DSM28248, a member of the Roseobacter clade.</title>
        <authorList>
            <person name="Voget S."/>
            <person name="Daniel R."/>
        </authorList>
    </citation>
    <scope>NUCLEOTIDE SEQUENCE [LARGE SCALE GENOMIC DNA]</scope>
    <source>
        <strain evidence="2 3">GSW-M26</strain>
    </source>
</reference>
<evidence type="ECO:0000313" key="2">
    <source>
        <dbReference type="EMBL" id="KIT14675.1"/>
    </source>
</evidence>
<dbReference type="STRING" id="935700.jaqu_36170"/>
<protein>
    <recommendedName>
        <fullName evidence="4">DUF4261 domain-containing protein</fullName>
    </recommendedName>
</protein>
<organism evidence="2 3">
    <name type="scientific">Jannaschia aquimarina</name>
    <dbReference type="NCBI Taxonomy" id="935700"/>
    <lineage>
        <taxon>Bacteria</taxon>
        <taxon>Pseudomonadati</taxon>
        <taxon>Pseudomonadota</taxon>
        <taxon>Alphaproteobacteria</taxon>
        <taxon>Rhodobacterales</taxon>
        <taxon>Roseobacteraceae</taxon>
        <taxon>Jannaschia</taxon>
    </lineage>
</organism>